<dbReference type="WBParaSite" id="L893_g25562.t1">
    <property type="protein sequence ID" value="L893_g25562.t1"/>
    <property type="gene ID" value="L893_g25562"/>
</dbReference>
<reference evidence="3" key="1">
    <citation type="submission" date="2016-11" db="UniProtKB">
        <authorList>
            <consortium name="WormBaseParasite"/>
        </authorList>
    </citation>
    <scope>IDENTIFICATION</scope>
</reference>
<evidence type="ECO:0000256" key="1">
    <source>
        <dbReference type="SAM" id="MobiDB-lite"/>
    </source>
</evidence>
<dbReference type="AlphaFoldDB" id="A0A1I7ZE84"/>
<organism evidence="2 3">
    <name type="scientific">Steinernema glaseri</name>
    <dbReference type="NCBI Taxonomy" id="37863"/>
    <lineage>
        <taxon>Eukaryota</taxon>
        <taxon>Metazoa</taxon>
        <taxon>Ecdysozoa</taxon>
        <taxon>Nematoda</taxon>
        <taxon>Chromadorea</taxon>
        <taxon>Rhabditida</taxon>
        <taxon>Tylenchina</taxon>
        <taxon>Panagrolaimomorpha</taxon>
        <taxon>Strongyloidoidea</taxon>
        <taxon>Steinernematidae</taxon>
        <taxon>Steinernema</taxon>
    </lineage>
</organism>
<proteinExistence type="predicted"/>
<feature type="compositionally biased region" description="Basic and acidic residues" evidence="1">
    <location>
        <begin position="8"/>
        <end position="23"/>
    </location>
</feature>
<protein>
    <submittedName>
        <fullName evidence="3">Uncharacterized protein</fullName>
    </submittedName>
</protein>
<sequence>MQRGRRAKYADFEGKRNGRRPEHLPVGLLHLPKAMEPHGNILLGKDPSDVPGELLLRPPFLYPCARDLWLCGVETIMHKEEHESGLCEDDKY</sequence>
<name>A0A1I7ZE84_9BILA</name>
<keyword evidence="2" id="KW-1185">Reference proteome</keyword>
<feature type="region of interest" description="Disordered" evidence="1">
    <location>
        <begin position="1"/>
        <end position="23"/>
    </location>
</feature>
<evidence type="ECO:0000313" key="3">
    <source>
        <dbReference type="WBParaSite" id="L893_g25562.t1"/>
    </source>
</evidence>
<dbReference type="Proteomes" id="UP000095287">
    <property type="component" value="Unplaced"/>
</dbReference>
<accession>A0A1I7ZE84</accession>
<evidence type="ECO:0000313" key="2">
    <source>
        <dbReference type="Proteomes" id="UP000095287"/>
    </source>
</evidence>